<reference evidence="2" key="1">
    <citation type="submission" date="2023-10" db="EMBL/GenBank/DDBJ databases">
        <title>Genome assembly of Pristionchus species.</title>
        <authorList>
            <person name="Yoshida K."/>
            <person name="Sommer R.J."/>
        </authorList>
    </citation>
    <scope>NUCLEOTIDE SEQUENCE</scope>
    <source>
        <strain evidence="2">RS5133</strain>
    </source>
</reference>
<feature type="non-terminal residue" evidence="2">
    <location>
        <position position="1"/>
    </location>
</feature>
<name>A0AAV5WWT6_9BILA</name>
<keyword evidence="3" id="KW-1185">Reference proteome</keyword>
<keyword evidence="1" id="KW-1133">Transmembrane helix</keyword>
<dbReference type="AlphaFoldDB" id="A0AAV5WWT6"/>
<evidence type="ECO:0000313" key="3">
    <source>
        <dbReference type="Proteomes" id="UP001432322"/>
    </source>
</evidence>
<feature type="transmembrane region" description="Helical" evidence="1">
    <location>
        <begin position="19"/>
        <end position="37"/>
    </location>
</feature>
<keyword evidence="1" id="KW-0472">Membrane</keyword>
<keyword evidence="1" id="KW-0812">Transmembrane</keyword>
<feature type="non-terminal residue" evidence="2">
    <location>
        <position position="123"/>
    </location>
</feature>
<feature type="transmembrane region" description="Helical" evidence="1">
    <location>
        <begin position="94"/>
        <end position="110"/>
    </location>
</feature>
<dbReference type="EMBL" id="BTSY01000007">
    <property type="protein sequence ID" value="GMT35153.1"/>
    <property type="molecule type" value="Genomic_DNA"/>
</dbReference>
<accession>A0AAV5WWT6</accession>
<dbReference type="Proteomes" id="UP001432322">
    <property type="component" value="Unassembled WGS sequence"/>
</dbReference>
<organism evidence="2 3">
    <name type="scientific">Pristionchus fissidentatus</name>
    <dbReference type="NCBI Taxonomy" id="1538716"/>
    <lineage>
        <taxon>Eukaryota</taxon>
        <taxon>Metazoa</taxon>
        <taxon>Ecdysozoa</taxon>
        <taxon>Nematoda</taxon>
        <taxon>Chromadorea</taxon>
        <taxon>Rhabditida</taxon>
        <taxon>Rhabditina</taxon>
        <taxon>Diplogasteromorpha</taxon>
        <taxon>Diplogasteroidea</taxon>
        <taxon>Neodiplogasteridae</taxon>
        <taxon>Pristionchus</taxon>
    </lineage>
</organism>
<evidence type="ECO:0000256" key="1">
    <source>
        <dbReference type="SAM" id="Phobius"/>
    </source>
</evidence>
<sequence length="123" mass="14919">GWICRPYRYNENVVKFCHYALWTCKILNPIAAVYLYWAERYQMGVDMAAKRSMGIFFLLCSLYALAIELTKWSLEYYFGYWVFVKRFLHVEETLISLHYSIFLLLLLLAFDEFRADMKEWFAF</sequence>
<gene>
    <name evidence="2" type="ORF">PFISCL1PPCAC_26450</name>
</gene>
<proteinExistence type="predicted"/>
<protein>
    <submittedName>
        <fullName evidence="2">Uncharacterized protein</fullName>
    </submittedName>
</protein>
<feature type="transmembrane region" description="Helical" evidence="1">
    <location>
        <begin position="53"/>
        <end position="74"/>
    </location>
</feature>
<evidence type="ECO:0000313" key="2">
    <source>
        <dbReference type="EMBL" id="GMT35153.1"/>
    </source>
</evidence>
<comment type="caution">
    <text evidence="2">The sequence shown here is derived from an EMBL/GenBank/DDBJ whole genome shotgun (WGS) entry which is preliminary data.</text>
</comment>